<keyword evidence="9 10" id="KW-0143">Chaperone</keyword>
<evidence type="ECO:0000256" key="8">
    <source>
        <dbReference type="ARBA" id="ARBA00023014"/>
    </source>
</evidence>
<dbReference type="InterPro" id="IPR013785">
    <property type="entry name" value="Aldolase_TIM"/>
</dbReference>
<comment type="subcellular location">
    <subcellularLocation>
        <location evidence="10">Cytoplasm</location>
    </subcellularLocation>
</comment>
<dbReference type="SMART" id="SM00729">
    <property type="entry name" value="Elp3"/>
    <property type="match status" value="1"/>
</dbReference>
<dbReference type="Pfam" id="PF04055">
    <property type="entry name" value="Radical_SAM"/>
    <property type="match status" value="1"/>
</dbReference>
<dbReference type="InterPro" id="IPR034505">
    <property type="entry name" value="Coproporphyrinogen-III_oxidase"/>
</dbReference>
<organism evidence="12 13">
    <name type="scientific">Magnetovibrio blakemorei</name>
    <dbReference type="NCBI Taxonomy" id="28181"/>
    <lineage>
        <taxon>Bacteria</taxon>
        <taxon>Pseudomonadati</taxon>
        <taxon>Pseudomonadota</taxon>
        <taxon>Alphaproteobacteria</taxon>
        <taxon>Rhodospirillales</taxon>
        <taxon>Magnetovibrionaceae</taxon>
        <taxon>Magnetovibrio</taxon>
    </lineage>
</organism>
<dbReference type="InterPro" id="IPR006638">
    <property type="entry name" value="Elp3/MiaA/NifB-like_rSAM"/>
</dbReference>
<dbReference type="GO" id="GO:0006779">
    <property type="term" value="P:porphyrin-containing compound biosynthetic process"/>
    <property type="evidence" value="ECO:0007669"/>
    <property type="project" value="InterPro"/>
</dbReference>
<dbReference type="InterPro" id="IPR058240">
    <property type="entry name" value="rSAM_sf"/>
</dbReference>
<evidence type="ECO:0000256" key="4">
    <source>
        <dbReference type="ARBA" id="ARBA00022617"/>
    </source>
</evidence>
<reference evidence="13" key="1">
    <citation type="submission" date="2016-07" db="EMBL/GenBank/DDBJ databases">
        <authorList>
            <person name="Florea S."/>
            <person name="Webb J.S."/>
            <person name="Jaromczyk J."/>
            <person name="Schardl C.L."/>
        </authorList>
    </citation>
    <scope>NUCLEOTIDE SEQUENCE [LARGE SCALE GENOMIC DNA]</scope>
    <source>
        <strain evidence="13">MV-1</strain>
    </source>
</reference>
<dbReference type="InterPro" id="IPR004559">
    <property type="entry name" value="HemW-like"/>
</dbReference>
<feature type="domain" description="Radical SAM core" evidence="11">
    <location>
        <begin position="12"/>
        <end position="245"/>
    </location>
</feature>
<keyword evidence="5 10" id="KW-0949">S-adenosyl-L-methionine</keyword>
<comment type="similarity">
    <text evidence="2">Belongs to the anaerobic coproporphyrinogen-III oxidase family. HemW subfamily.</text>
</comment>
<dbReference type="CDD" id="cd01335">
    <property type="entry name" value="Radical_SAM"/>
    <property type="match status" value="1"/>
</dbReference>
<dbReference type="Proteomes" id="UP000095347">
    <property type="component" value="Unassembled WGS sequence"/>
</dbReference>
<keyword evidence="10" id="KW-0004">4Fe-4S</keyword>
<dbReference type="STRING" id="28181.BEN30_16375"/>
<evidence type="ECO:0000259" key="11">
    <source>
        <dbReference type="PROSITE" id="PS51918"/>
    </source>
</evidence>
<dbReference type="SUPFAM" id="SSF102114">
    <property type="entry name" value="Radical SAM enzymes"/>
    <property type="match status" value="1"/>
</dbReference>
<dbReference type="EMBL" id="MCGG01000071">
    <property type="protein sequence ID" value="OEJ64429.1"/>
    <property type="molecule type" value="Genomic_DNA"/>
</dbReference>
<gene>
    <name evidence="12" type="ORF">BEN30_16375</name>
</gene>
<dbReference type="SFLD" id="SFLDF00288">
    <property type="entry name" value="HemN-like__clustered_with_nucl"/>
    <property type="match status" value="1"/>
</dbReference>
<keyword evidence="6 10" id="KW-0479">Metal-binding</keyword>
<evidence type="ECO:0000256" key="9">
    <source>
        <dbReference type="ARBA" id="ARBA00023186"/>
    </source>
</evidence>
<proteinExistence type="inferred from homology"/>
<dbReference type="SFLD" id="SFLDS00029">
    <property type="entry name" value="Radical_SAM"/>
    <property type="match status" value="2"/>
</dbReference>
<evidence type="ECO:0000256" key="10">
    <source>
        <dbReference type="RuleBase" id="RU364116"/>
    </source>
</evidence>
<dbReference type="GO" id="GO:0046872">
    <property type="term" value="F:metal ion binding"/>
    <property type="evidence" value="ECO:0007669"/>
    <property type="project" value="UniProtKB-UniRule"/>
</dbReference>
<dbReference type="InterPro" id="IPR007197">
    <property type="entry name" value="rSAM"/>
</dbReference>
<dbReference type="Gene3D" id="3.20.20.70">
    <property type="entry name" value="Aldolase class I"/>
    <property type="match status" value="1"/>
</dbReference>
<dbReference type="NCBIfam" id="TIGR00539">
    <property type="entry name" value="hemN_rel"/>
    <property type="match status" value="1"/>
</dbReference>
<dbReference type="GO" id="GO:0005737">
    <property type="term" value="C:cytoplasm"/>
    <property type="evidence" value="ECO:0007669"/>
    <property type="project" value="UniProtKB-SubCell"/>
</dbReference>
<comment type="function">
    <text evidence="10">Probably acts as a heme chaperone, transferring heme to an unknown acceptor. Binds one molecule of heme per monomer, possibly covalently. Binds 1 [4Fe-4S] cluster. The cluster is coordinated with 3 cysteines and an exchangeable S-adenosyl-L-methionine.</text>
</comment>
<dbReference type="GO" id="GO:0051539">
    <property type="term" value="F:4 iron, 4 sulfur cluster binding"/>
    <property type="evidence" value="ECO:0007669"/>
    <property type="project" value="UniProtKB-UniRule"/>
</dbReference>
<evidence type="ECO:0000313" key="13">
    <source>
        <dbReference type="Proteomes" id="UP000095347"/>
    </source>
</evidence>
<evidence type="ECO:0000256" key="6">
    <source>
        <dbReference type="ARBA" id="ARBA00022723"/>
    </source>
</evidence>
<evidence type="ECO:0000256" key="3">
    <source>
        <dbReference type="ARBA" id="ARBA00017228"/>
    </source>
</evidence>
<name>A0A1E5Q4Q8_9PROT</name>
<dbReference type="GO" id="GO:0004109">
    <property type="term" value="F:coproporphyrinogen oxidase activity"/>
    <property type="evidence" value="ECO:0007669"/>
    <property type="project" value="InterPro"/>
</dbReference>
<dbReference type="PROSITE" id="PS51918">
    <property type="entry name" value="RADICAL_SAM"/>
    <property type="match status" value="1"/>
</dbReference>
<comment type="caution">
    <text evidence="12">The sequence shown here is derived from an EMBL/GenBank/DDBJ whole genome shotgun (WGS) entry which is preliminary data.</text>
</comment>
<comment type="cofactor">
    <cofactor evidence="1">
        <name>[4Fe-4S] cluster</name>
        <dbReference type="ChEBI" id="CHEBI:49883"/>
    </cofactor>
</comment>
<keyword evidence="4 10" id="KW-0349">Heme</keyword>
<evidence type="ECO:0000313" key="12">
    <source>
        <dbReference type="EMBL" id="OEJ64429.1"/>
    </source>
</evidence>
<dbReference type="PANTHER" id="PTHR13932">
    <property type="entry name" value="COPROPORPHYRINIGEN III OXIDASE"/>
    <property type="match status" value="1"/>
</dbReference>
<dbReference type="Pfam" id="PF06969">
    <property type="entry name" value="HemN_C"/>
    <property type="match status" value="1"/>
</dbReference>
<dbReference type="SFLD" id="SFLDF00562">
    <property type="entry name" value="HemN-like__clustered_with_heat"/>
    <property type="match status" value="1"/>
</dbReference>
<evidence type="ECO:0000256" key="2">
    <source>
        <dbReference type="ARBA" id="ARBA00006100"/>
    </source>
</evidence>
<keyword evidence="8 10" id="KW-0411">Iron-sulfur</keyword>
<dbReference type="PANTHER" id="PTHR13932:SF5">
    <property type="entry name" value="RADICAL S-ADENOSYL METHIONINE DOMAIN-CONTAINING PROTEIN 1, MITOCHONDRIAL"/>
    <property type="match status" value="1"/>
</dbReference>
<evidence type="ECO:0000256" key="1">
    <source>
        <dbReference type="ARBA" id="ARBA00001966"/>
    </source>
</evidence>
<dbReference type="SFLD" id="SFLDG01065">
    <property type="entry name" value="anaerobic_coproporphyrinogen-I"/>
    <property type="match status" value="2"/>
</dbReference>
<keyword evidence="13" id="KW-1185">Reference proteome</keyword>
<keyword evidence="7 10" id="KW-0408">Iron</keyword>
<evidence type="ECO:0000256" key="7">
    <source>
        <dbReference type="ARBA" id="ARBA00023004"/>
    </source>
</evidence>
<accession>A0A1E5Q4Q8</accession>
<sequence length="403" mass="44436">MSADKSAEKSLLVPHESLALYVHWPWCLSKCPYCDFNSRALAPADSDQKAYREAILRELNHYAEQTKGRPLGSLFFGGGTPSLMSPDTVQAIIEAAHDHWDFQNGCEITIEANPTSIEAAKFRAFREAGVNRVSVGVQALNDTDLQALGREHSVDEALRALDIASAIFERFTFDLIYARPGQGQGDWADELERALALAGDHLSLYQLTIEPGTAFFRQNVEEVDQDLGADLYEITQELCEEAGLPAYEVSNHARVGQESRHNMTYWQGGDYIGIGPGAHGRLSTSGTTRATHQMADPAKWSAAVARDGHATAKVRELRPRERLEELVLSGMRLTDGIDARRFARQCGQELIQVLNTDALFDLQTAQLIDFDGQRLAATAAGRLMLNTLITQLLDEPQAPSKPD</sequence>
<dbReference type="InterPro" id="IPR010723">
    <property type="entry name" value="HemN_C"/>
</dbReference>
<dbReference type="AlphaFoldDB" id="A0A1E5Q4Q8"/>
<dbReference type="OrthoDB" id="9808022at2"/>
<evidence type="ECO:0000256" key="5">
    <source>
        <dbReference type="ARBA" id="ARBA00022691"/>
    </source>
</evidence>
<dbReference type="RefSeq" id="WP_069959282.1">
    <property type="nucleotide sequence ID" value="NZ_MCGG01000071.1"/>
</dbReference>
<keyword evidence="10" id="KW-0963">Cytoplasm</keyword>
<protein>
    <recommendedName>
        <fullName evidence="3 10">Heme chaperone HemW</fullName>
    </recommendedName>
</protein>